<feature type="signal peptide" evidence="1">
    <location>
        <begin position="1"/>
        <end position="18"/>
    </location>
</feature>
<accession>A0ABT8D1G7</accession>
<proteinExistence type="predicted"/>
<reference evidence="3" key="1">
    <citation type="journal article" date="2014" name="Int. J. Syst. Evol. Microbiol.">
        <title>Complete genome of a new Firmicutes species belonging to the dominant human colonic microbiota ('Ruminococcus bicirculans') reveals two chromosomes and a selective capacity to utilize plant glucans.</title>
        <authorList>
            <consortium name="NISC Comparative Sequencing Program"/>
            <person name="Wegmann U."/>
            <person name="Louis P."/>
            <person name="Goesmann A."/>
            <person name="Henrissat B."/>
            <person name="Duncan S.H."/>
            <person name="Flint H.J."/>
        </authorList>
    </citation>
    <scope>NUCLEOTIDE SEQUENCE</scope>
    <source>
        <strain evidence="3">CECT 7184</strain>
    </source>
</reference>
<organism evidence="3 5">
    <name type="scientific">Paenimyroides ceti</name>
    <dbReference type="NCBI Taxonomy" id="395087"/>
    <lineage>
        <taxon>Bacteria</taxon>
        <taxon>Pseudomonadati</taxon>
        <taxon>Bacteroidota</taxon>
        <taxon>Flavobacteriia</taxon>
        <taxon>Flavobacteriales</taxon>
        <taxon>Flavobacteriaceae</taxon>
        <taxon>Paenimyroides</taxon>
    </lineage>
</organism>
<keyword evidence="5" id="KW-1185">Reference proteome</keyword>
<sequence length="220" mass="26209">MKAFLLLIFVLFFSQANAQNELTINYSEIKEEIEDQNSPNYYPKLLKKFNDFDKELKFEEYALLYYGFTFQENYLKNQSEEIELSKLEQDEKFEELISACEKYLLKNPVSLKANDLMAYSLYKLNKPESEWKKFQDRYRALRKVIVYSGNGLTCETAFKVISVSDEYDILYSYFDVENIKKQSLVGLCDKFEISQTKYYQSDIIYFDISPKLIRSENLKK</sequence>
<dbReference type="Proteomes" id="UP001242368">
    <property type="component" value="Unassembled WGS sequence"/>
</dbReference>
<name>A0ABT8D1G7_9FLAO</name>
<gene>
    <name evidence="2" type="ORF">QW060_05280</name>
    <name evidence="3" type="ORF">QW060_26130</name>
    <name evidence="4" type="ORF">QW060_26315</name>
</gene>
<dbReference type="EMBL" id="JAUFQU010000083">
    <property type="protein sequence ID" value="MDN3710309.1"/>
    <property type="molecule type" value="Genomic_DNA"/>
</dbReference>
<evidence type="ECO:0000313" key="5">
    <source>
        <dbReference type="Proteomes" id="UP001242368"/>
    </source>
</evidence>
<dbReference type="InterPro" id="IPR032578">
    <property type="entry name" value="DUF4919"/>
</dbReference>
<reference evidence="3" key="3">
    <citation type="submission" date="2023-06" db="EMBL/GenBank/DDBJ databases">
        <authorList>
            <person name="Lucena T."/>
            <person name="Sun Q."/>
        </authorList>
    </citation>
    <scope>NUCLEOTIDE SEQUENCE</scope>
    <source>
        <strain evidence="3">CECT 7184</strain>
    </source>
</reference>
<evidence type="ECO:0000256" key="1">
    <source>
        <dbReference type="SAM" id="SignalP"/>
    </source>
</evidence>
<dbReference type="EMBL" id="JAUFQU010000001">
    <property type="protein sequence ID" value="MDN3706539.1"/>
    <property type="molecule type" value="Genomic_DNA"/>
</dbReference>
<keyword evidence="1" id="KW-0732">Signal</keyword>
<feature type="chain" id="PRO_5045032537" evidence="1">
    <location>
        <begin position="19"/>
        <end position="220"/>
    </location>
</feature>
<evidence type="ECO:0000313" key="3">
    <source>
        <dbReference type="EMBL" id="MDN3710309.1"/>
    </source>
</evidence>
<evidence type="ECO:0000313" key="4">
    <source>
        <dbReference type="EMBL" id="MDN3710345.1"/>
    </source>
</evidence>
<dbReference type="Pfam" id="PF16266">
    <property type="entry name" value="DUF4919"/>
    <property type="match status" value="1"/>
</dbReference>
<reference evidence="5" key="2">
    <citation type="journal article" date="2019" name="Int. J. Syst. Evol. Microbiol.">
        <title>The Global Catalogue of Microorganisms (GCM) 10K type strain sequencing project: providing services to taxonomists for standard genome sequencing and annotation.</title>
        <authorList>
            <consortium name="The Broad Institute Genomics Platform"/>
            <consortium name="The Broad Institute Genome Sequencing Center for Infectious Disease"/>
            <person name="Wu L."/>
            <person name="Ma J."/>
        </authorList>
    </citation>
    <scope>NUCLEOTIDE SEQUENCE [LARGE SCALE GENOMIC DNA]</scope>
    <source>
        <strain evidence="5">CECT 7184</strain>
    </source>
</reference>
<dbReference type="RefSeq" id="WP_290362607.1">
    <property type="nucleotide sequence ID" value="NZ_JAUFQU010000001.1"/>
</dbReference>
<evidence type="ECO:0000313" key="2">
    <source>
        <dbReference type="EMBL" id="MDN3706539.1"/>
    </source>
</evidence>
<dbReference type="EMBL" id="JAUFQU010000084">
    <property type="protein sequence ID" value="MDN3710345.1"/>
    <property type="molecule type" value="Genomic_DNA"/>
</dbReference>
<comment type="caution">
    <text evidence="3">The sequence shown here is derived from an EMBL/GenBank/DDBJ whole genome shotgun (WGS) entry which is preliminary data.</text>
</comment>
<protein>
    <submittedName>
        <fullName evidence="3">DUF4919 domain-containing protein</fullName>
    </submittedName>
</protein>